<protein>
    <recommendedName>
        <fullName evidence="1">Endoribonuclease YoeB</fullName>
    </recommendedName>
</protein>
<evidence type="ECO:0000313" key="2">
    <source>
        <dbReference type="EMBL" id="MFC6164974.1"/>
    </source>
</evidence>
<name>A0ABW1R6D0_9LACO</name>
<dbReference type="SUPFAM" id="SSF143011">
    <property type="entry name" value="RelE-like"/>
    <property type="match status" value="1"/>
</dbReference>
<evidence type="ECO:0000256" key="1">
    <source>
        <dbReference type="ARBA" id="ARBA00050056"/>
    </source>
</evidence>
<dbReference type="Proteomes" id="UP001596253">
    <property type="component" value="Unassembled WGS sequence"/>
</dbReference>
<proteinExistence type="predicted"/>
<evidence type="ECO:0000313" key="3">
    <source>
        <dbReference type="Proteomes" id="UP001596253"/>
    </source>
</evidence>
<sequence>MLVKSVPLVLVGLSCHSGWPGIGWNTVATFGSQVRSSTSRGYLSRKITGLGKPEHLQYRIDNGWSRRIDKENRLVYYIIQEILFIAHCRFHYDK</sequence>
<accession>A0ABW1R6D0</accession>
<organism evidence="2 3">
    <name type="scientific">Lactiplantibacillus dongliensis</name>
    <dbReference type="NCBI Taxonomy" id="2559919"/>
    <lineage>
        <taxon>Bacteria</taxon>
        <taxon>Bacillati</taxon>
        <taxon>Bacillota</taxon>
        <taxon>Bacilli</taxon>
        <taxon>Lactobacillales</taxon>
        <taxon>Lactobacillaceae</taxon>
        <taxon>Lactiplantibacillus</taxon>
    </lineage>
</organism>
<comment type="caution">
    <text evidence="2">The sequence shown here is derived from an EMBL/GenBank/DDBJ whole genome shotgun (WGS) entry which is preliminary data.</text>
</comment>
<dbReference type="PROSITE" id="PS51257">
    <property type="entry name" value="PROKAR_LIPOPROTEIN"/>
    <property type="match status" value="1"/>
</dbReference>
<reference evidence="3" key="1">
    <citation type="journal article" date="2019" name="Int. J. Syst. Evol. Microbiol.">
        <title>The Global Catalogue of Microorganisms (GCM) 10K type strain sequencing project: providing services to taxonomists for standard genome sequencing and annotation.</title>
        <authorList>
            <consortium name="The Broad Institute Genomics Platform"/>
            <consortium name="The Broad Institute Genome Sequencing Center for Infectious Disease"/>
            <person name="Wu L."/>
            <person name="Ma J."/>
        </authorList>
    </citation>
    <scope>NUCLEOTIDE SEQUENCE [LARGE SCALE GENOMIC DNA]</scope>
    <source>
        <strain evidence="3">CCM 8932</strain>
    </source>
</reference>
<gene>
    <name evidence="2" type="ORF">ACFP3T_09865</name>
</gene>
<dbReference type="InterPro" id="IPR009614">
    <property type="entry name" value="YoeB_toxin"/>
</dbReference>
<dbReference type="InterPro" id="IPR035093">
    <property type="entry name" value="RelE/ParE_toxin_dom_sf"/>
</dbReference>
<keyword evidence="3" id="KW-1185">Reference proteome</keyword>
<dbReference type="Gene3D" id="3.30.2310.20">
    <property type="entry name" value="RelE-like"/>
    <property type="match status" value="1"/>
</dbReference>
<dbReference type="Pfam" id="PF06769">
    <property type="entry name" value="YoeB_toxin"/>
    <property type="match status" value="1"/>
</dbReference>
<dbReference type="EMBL" id="JBHSSD010000041">
    <property type="protein sequence ID" value="MFC6164974.1"/>
    <property type="molecule type" value="Genomic_DNA"/>
</dbReference>
<dbReference type="RefSeq" id="WP_307722452.1">
    <property type="nucleotide sequence ID" value="NZ_BJDK01000009.1"/>
</dbReference>